<dbReference type="RefSeq" id="WP_003887576.1">
    <property type="nucleotide sequence ID" value="NZ_ANBO01000003.1"/>
</dbReference>
<dbReference type="SUPFAM" id="SSF53474">
    <property type="entry name" value="alpha/beta-Hydrolases"/>
    <property type="match status" value="1"/>
</dbReference>
<dbReference type="GeneID" id="74302990"/>
<name>A0A5N5V025_MYCPH</name>
<gene>
    <name evidence="2" type="ORF">MPHL21000_17455</name>
</gene>
<feature type="domain" description="DUF1023" evidence="1">
    <location>
        <begin position="283"/>
        <end position="449"/>
    </location>
</feature>
<organism evidence="2 3">
    <name type="scientific">Mycolicibacterium phlei DSM 43239 = CCUG 21000</name>
    <dbReference type="NCBI Taxonomy" id="1226750"/>
    <lineage>
        <taxon>Bacteria</taxon>
        <taxon>Bacillati</taxon>
        <taxon>Actinomycetota</taxon>
        <taxon>Actinomycetes</taxon>
        <taxon>Mycobacteriales</taxon>
        <taxon>Mycobacteriaceae</taxon>
        <taxon>Mycolicibacterium</taxon>
    </lineage>
</organism>
<evidence type="ECO:0000313" key="3">
    <source>
        <dbReference type="Proteomes" id="UP000325690"/>
    </source>
</evidence>
<dbReference type="GO" id="GO:0016787">
    <property type="term" value="F:hydrolase activity"/>
    <property type="evidence" value="ECO:0007669"/>
    <property type="project" value="UniProtKB-KW"/>
</dbReference>
<proteinExistence type="predicted"/>
<dbReference type="AlphaFoldDB" id="A0A5N5V025"/>
<dbReference type="InterPro" id="IPR010427">
    <property type="entry name" value="DUF1023"/>
</dbReference>
<evidence type="ECO:0000313" key="2">
    <source>
        <dbReference type="EMBL" id="KAB7753850.1"/>
    </source>
</evidence>
<comment type="caution">
    <text evidence="2">The sequence shown here is derived from an EMBL/GenBank/DDBJ whole genome shotgun (WGS) entry which is preliminary data.</text>
</comment>
<reference evidence="2 3" key="1">
    <citation type="submission" date="2012-10" db="EMBL/GenBank/DDBJ databases">
        <title>The draft sequence of the Mycobacterium pheli genome.</title>
        <authorList>
            <person name="Pettersson B.M.F."/>
            <person name="Das S."/>
            <person name="Dasgupta S."/>
            <person name="Bhattacharya A."/>
            <person name="Kirsebom L.A."/>
        </authorList>
    </citation>
    <scope>NUCLEOTIDE SEQUENCE [LARGE SCALE GENOMIC DNA]</scope>
    <source>
        <strain evidence="2 3">CCUG 21000</strain>
    </source>
</reference>
<dbReference type="Proteomes" id="UP000325690">
    <property type="component" value="Unassembled WGS sequence"/>
</dbReference>
<evidence type="ECO:0000259" key="1">
    <source>
        <dbReference type="Pfam" id="PF06259"/>
    </source>
</evidence>
<keyword evidence="3" id="KW-1185">Reference proteome</keyword>
<keyword evidence="2" id="KW-0378">Hydrolase</keyword>
<sequence length="520" mass="54335">MTRPTVAQAEAWRPSALERLGDAWEITARKITAHADTLAGQFTFWTGAAADAAQRRAHAIAAEAERVAAALLLAACAARDGADQIGRARTTVLEVLTTARSEGFTVTGAGQVLPHGDPSPLLVALAGGVPSLAAELRDQRAATLTRQLGAALDRLGAADDDAAVDIAEALALPPVGTRDFGDGIVAGWPTTSQDGIAAQIAALTDEQRAGLVATHPAQVGNTDGVPWELRAQANRTNIATAALREADPDRLALYRELLSEVDDLDGNRVDRQILGFDPGRSSLIELHGDLTRASGVAVMVPGLNTTFEGSRANTATARRFVTGSGGDVAAITYLGGPFPHGDTTVSGLLEAADPRYAVDMAPRLVAFTEDVDRRADATGRELPVTVIGHSYGGSIVGTAETRGLTADRVLYLAAAGAGVGVDDPGDWHNRNPDVVRYSMTPPRDWITLVQGIPFGPHGADPDEMPGVVRLDTGRYDDGRPMAGPDAHSDVINAPSDSWRTILGVITGEVTPDRARLPKAG</sequence>
<accession>A0A5N5V025</accession>
<dbReference type="InterPro" id="IPR029058">
    <property type="entry name" value="AB_hydrolase_fold"/>
</dbReference>
<protein>
    <submittedName>
        <fullName evidence="2">Alpha/beta hydrolase</fullName>
    </submittedName>
</protein>
<dbReference type="Pfam" id="PF06259">
    <property type="entry name" value="Abhydrolase_8"/>
    <property type="match status" value="1"/>
</dbReference>
<dbReference type="EMBL" id="ANBP01000027">
    <property type="protein sequence ID" value="KAB7753850.1"/>
    <property type="molecule type" value="Genomic_DNA"/>
</dbReference>